<dbReference type="PANTHER" id="PTHR21541:SF3">
    <property type="entry name" value="STRUCTURE-SPECIFIC ENDONUCLEASE SUBUNIT SLX4"/>
    <property type="match status" value="1"/>
</dbReference>
<reference evidence="2 3" key="1">
    <citation type="submission" date="2024-10" db="EMBL/GenBank/DDBJ databases">
        <authorList>
            <person name="Kim D."/>
        </authorList>
    </citation>
    <scope>NUCLEOTIDE SEQUENCE [LARGE SCALE GENOMIC DNA]</scope>
    <source>
        <strain evidence="2">Taebaek</strain>
    </source>
</reference>
<dbReference type="AlphaFoldDB" id="A0ABD2HQ47"/>
<evidence type="ECO:0000313" key="2">
    <source>
        <dbReference type="EMBL" id="KAL3069382.1"/>
    </source>
</evidence>
<keyword evidence="3" id="KW-1185">Reference proteome</keyword>
<dbReference type="CDD" id="cd22999">
    <property type="entry name" value="SAP_SLX4"/>
    <property type="match status" value="1"/>
</dbReference>
<evidence type="ECO:0008006" key="4">
    <source>
        <dbReference type="Google" id="ProtNLM"/>
    </source>
</evidence>
<feature type="region of interest" description="Disordered" evidence="1">
    <location>
        <begin position="176"/>
        <end position="287"/>
    </location>
</feature>
<sequence>MARQLQSTASCSSSSMCCCNALAKMHESFVAKFRVIRAQANCGTNVITLDGDNNNDIILHEEADEVEAIAQPCTSSAGQQPRPIGGGGTADELQQEAAEDNESVLLNGAESPTPGAGTLGYEILAEDSKTPAPFYEMMSESELNAELAKYGHGPMGKRAAIRLLNRIYEATHPVISSDTPIPRKVRRALATDDGGGDKNGAAERQRERRTKQKIGQMLRLANKNAGTETTGNCAKENDDGGGDGCANNAKENGAGQMGAPTLDKQQQRHGQQQQQRGAVDATATTTTDGGEAELTKCFLNWLRSAENSKLYNELLSLNPVLIDRLFAEFGTEMKRLKASRERMAQMLDSLGITYCLRNVPGNNYET</sequence>
<protein>
    <recommendedName>
        <fullName evidence="4">Structure-specific endonuclease subunit SLX4</fullName>
    </recommendedName>
</protein>
<dbReference type="Proteomes" id="UP001620645">
    <property type="component" value="Unassembled WGS sequence"/>
</dbReference>
<accession>A0ABD2HQ47</accession>
<evidence type="ECO:0000256" key="1">
    <source>
        <dbReference type="SAM" id="MobiDB-lite"/>
    </source>
</evidence>
<name>A0ABD2HQ47_HETSC</name>
<proteinExistence type="predicted"/>
<dbReference type="EMBL" id="JBICCN010000429">
    <property type="protein sequence ID" value="KAL3069382.1"/>
    <property type="molecule type" value="Genomic_DNA"/>
</dbReference>
<evidence type="ECO:0000313" key="3">
    <source>
        <dbReference type="Proteomes" id="UP001620645"/>
    </source>
</evidence>
<comment type="caution">
    <text evidence="2">The sequence shown here is derived from an EMBL/GenBank/DDBJ whole genome shotgun (WGS) entry which is preliminary data.</text>
</comment>
<feature type="compositionally biased region" description="Low complexity" evidence="1">
    <location>
        <begin position="268"/>
        <end position="287"/>
    </location>
</feature>
<organism evidence="2 3">
    <name type="scientific">Heterodera schachtii</name>
    <name type="common">Sugarbeet cyst nematode worm</name>
    <name type="synonym">Tylenchus schachtii</name>
    <dbReference type="NCBI Taxonomy" id="97005"/>
    <lineage>
        <taxon>Eukaryota</taxon>
        <taxon>Metazoa</taxon>
        <taxon>Ecdysozoa</taxon>
        <taxon>Nematoda</taxon>
        <taxon>Chromadorea</taxon>
        <taxon>Rhabditida</taxon>
        <taxon>Tylenchina</taxon>
        <taxon>Tylenchomorpha</taxon>
        <taxon>Tylenchoidea</taxon>
        <taxon>Heteroderidae</taxon>
        <taxon>Heteroderinae</taxon>
        <taxon>Heterodera</taxon>
    </lineage>
</organism>
<gene>
    <name evidence="2" type="ORF">niasHS_018107</name>
</gene>
<dbReference type="PANTHER" id="PTHR21541">
    <property type="entry name" value="BTB POZ DOMAIN CONTAINING 12"/>
    <property type="match status" value="1"/>
</dbReference>